<dbReference type="KEGG" id="acr:Acry_1574"/>
<dbReference type="RefSeq" id="WP_011942343.1">
    <property type="nucleotide sequence ID" value="NC_009484.1"/>
</dbReference>
<dbReference type="STRING" id="349163.Acry_1574"/>
<feature type="transmembrane region" description="Helical" evidence="4">
    <location>
        <begin position="250"/>
        <end position="268"/>
    </location>
</feature>
<feature type="region of interest" description="Disordered" evidence="3">
    <location>
        <begin position="189"/>
        <end position="210"/>
    </location>
</feature>
<keyword evidence="4" id="KW-0472">Membrane</keyword>
<evidence type="ECO:0000313" key="6">
    <source>
        <dbReference type="EMBL" id="ABQ30780.1"/>
    </source>
</evidence>
<accession>A5FYU8</accession>
<keyword evidence="1 2" id="KW-0238">DNA-binding</keyword>
<evidence type="ECO:0000256" key="1">
    <source>
        <dbReference type="ARBA" id="ARBA00023125"/>
    </source>
</evidence>
<gene>
    <name evidence="6" type="ordered locus">Acry_1574</name>
</gene>
<dbReference type="PANTHER" id="PTHR30055">
    <property type="entry name" value="HTH-TYPE TRANSCRIPTIONAL REGULATOR RUTR"/>
    <property type="match status" value="1"/>
</dbReference>
<evidence type="ECO:0000256" key="3">
    <source>
        <dbReference type="SAM" id="MobiDB-lite"/>
    </source>
</evidence>
<feature type="domain" description="HTH tetR-type" evidence="5">
    <location>
        <begin position="7"/>
        <end position="67"/>
    </location>
</feature>
<evidence type="ECO:0000256" key="2">
    <source>
        <dbReference type="PROSITE-ProRule" id="PRU00335"/>
    </source>
</evidence>
<dbReference type="GO" id="GO:0000976">
    <property type="term" value="F:transcription cis-regulatory region binding"/>
    <property type="evidence" value="ECO:0007669"/>
    <property type="project" value="TreeGrafter"/>
</dbReference>
<name>A5FYU8_ACICJ</name>
<sequence>MVQDRSLRTRHRIHEGAVSVLAEGGVAGLTHRAVAAAAGVSLAATTYHFDSKTDLIASASRHLMSGYLDAFARLERRVSAGEATGLARIDDLVTRVVLNALGRERTRSLAWCELILHGGRGAEGRRLAQDWYARLDDIWHAIGENLGFGLDRRAARATIDRAIGLTFLLHPLGLDQEAARDLIEGRLDPAQLGPPAPAPDDAAGPATARQRETRARIVQATIDILVESGAGAVSWAAIAERAGLARSGPAYYFPAIGALLATAQVALFDRAKARYRAGFGAIDPAEIDEMRLVDLTTAIWFREVLEHAREALGHYAVFLRAAQAPGESVALRAAIAATLRDQHGAWRRRLAAMAAAPPHPAGPLAVQAVFVGKLIRAAATGADTALLALAREDFAAAIAGAIRPEKPYAHPKPACQPGPPGLAEQREAPLRGPEP</sequence>
<feature type="region of interest" description="Disordered" evidence="3">
    <location>
        <begin position="406"/>
        <end position="435"/>
    </location>
</feature>
<feature type="DNA-binding region" description="H-T-H motif" evidence="2">
    <location>
        <begin position="234"/>
        <end position="253"/>
    </location>
</feature>
<reference evidence="6 7" key="1">
    <citation type="submission" date="2007-05" db="EMBL/GenBank/DDBJ databases">
        <title>Complete sequence of chromosome of Acidiphilium cryptum JF-5.</title>
        <authorList>
            <consortium name="US DOE Joint Genome Institute"/>
            <person name="Copeland A."/>
            <person name="Lucas S."/>
            <person name="Lapidus A."/>
            <person name="Barry K."/>
            <person name="Detter J.C."/>
            <person name="Glavina del Rio T."/>
            <person name="Hammon N."/>
            <person name="Israni S."/>
            <person name="Dalin E."/>
            <person name="Tice H."/>
            <person name="Pitluck S."/>
            <person name="Sims D."/>
            <person name="Brettin T."/>
            <person name="Bruce D."/>
            <person name="Han C."/>
            <person name="Schmutz J."/>
            <person name="Larimer F."/>
            <person name="Land M."/>
            <person name="Hauser L."/>
            <person name="Kyrpides N."/>
            <person name="Kim E."/>
            <person name="Magnuson T."/>
            <person name="Richardson P."/>
        </authorList>
    </citation>
    <scope>NUCLEOTIDE SEQUENCE [LARGE SCALE GENOMIC DNA]</scope>
    <source>
        <strain evidence="6 7">JF-5</strain>
    </source>
</reference>
<keyword evidence="7" id="KW-1185">Reference proteome</keyword>
<dbReference type="PANTHER" id="PTHR30055:SF231">
    <property type="entry name" value="TRANSCRIPTIONAL REGULATORY PROTEIN (PROBABLY DEOR-FAMILY)-RELATED"/>
    <property type="match status" value="1"/>
</dbReference>
<dbReference type="Proteomes" id="UP000000245">
    <property type="component" value="Chromosome"/>
</dbReference>
<dbReference type="InterPro" id="IPR009057">
    <property type="entry name" value="Homeodomain-like_sf"/>
</dbReference>
<evidence type="ECO:0000256" key="4">
    <source>
        <dbReference type="SAM" id="Phobius"/>
    </source>
</evidence>
<dbReference type="SUPFAM" id="SSF46689">
    <property type="entry name" value="Homeodomain-like"/>
    <property type="match status" value="2"/>
</dbReference>
<evidence type="ECO:0000259" key="5">
    <source>
        <dbReference type="PROSITE" id="PS50977"/>
    </source>
</evidence>
<dbReference type="GO" id="GO:0003700">
    <property type="term" value="F:DNA-binding transcription factor activity"/>
    <property type="evidence" value="ECO:0007669"/>
    <property type="project" value="TreeGrafter"/>
</dbReference>
<evidence type="ECO:0000313" key="7">
    <source>
        <dbReference type="Proteomes" id="UP000000245"/>
    </source>
</evidence>
<dbReference type="InterPro" id="IPR001647">
    <property type="entry name" value="HTH_TetR"/>
</dbReference>
<feature type="DNA-binding region" description="H-T-H motif" evidence="2">
    <location>
        <begin position="30"/>
        <end position="49"/>
    </location>
</feature>
<feature type="transmembrane region" description="Helical" evidence="4">
    <location>
        <begin position="217"/>
        <end position="238"/>
    </location>
</feature>
<organism evidence="6 7">
    <name type="scientific">Acidiphilium cryptum (strain JF-5)</name>
    <dbReference type="NCBI Taxonomy" id="349163"/>
    <lineage>
        <taxon>Bacteria</taxon>
        <taxon>Pseudomonadati</taxon>
        <taxon>Pseudomonadota</taxon>
        <taxon>Alphaproteobacteria</taxon>
        <taxon>Acetobacterales</taxon>
        <taxon>Acidocellaceae</taxon>
        <taxon>Acidiphilium</taxon>
    </lineage>
</organism>
<dbReference type="Gene3D" id="1.10.357.10">
    <property type="entry name" value="Tetracycline Repressor, domain 2"/>
    <property type="match status" value="2"/>
</dbReference>
<protein>
    <submittedName>
        <fullName evidence="6">Transcriptional regulator, TetR family</fullName>
    </submittedName>
</protein>
<dbReference type="EMBL" id="CP000697">
    <property type="protein sequence ID" value="ABQ30780.1"/>
    <property type="molecule type" value="Genomic_DNA"/>
</dbReference>
<dbReference type="InterPro" id="IPR050109">
    <property type="entry name" value="HTH-type_TetR-like_transc_reg"/>
</dbReference>
<keyword evidence="4" id="KW-1133">Transmembrane helix</keyword>
<dbReference type="HOGENOM" id="CLU_629504_0_0_5"/>
<dbReference type="eggNOG" id="COG3226">
    <property type="taxonomic scope" value="Bacteria"/>
</dbReference>
<feature type="compositionally biased region" description="Basic and acidic residues" evidence="3">
    <location>
        <begin position="424"/>
        <end position="435"/>
    </location>
</feature>
<dbReference type="Pfam" id="PF00440">
    <property type="entry name" value="TetR_N"/>
    <property type="match status" value="1"/>
</dbReference>
<keyword evidence="4" id="KW-0812">Transmembrane</keyword>
<dbReference type="AlphaFoldDB" id="A5FYU8"/>
<dbReference type="PROSITE" id="PS50977">
    <property type="entry name" value="HTH_TETR_2"/>
    <property type="match status" value="2"/>
</dbReference>
<feature type="domain" description="HTH tetR-type" evidence="5">
    <location>
        <begin position="211"/>
        <end position="271"/>
    </location>
</feature>
<dbReference type="eggNOG" id="COG1309">
    <property type="taxonomic scope" value="Bacteria"/>
</dbReference>
<proteinExistence type="predicted"/>